<dbReference type="Proteomes" id="UP000078544">
    <property type="component" value="Unassembled WGS sequence"/>
</dbReference>
<evidence type="ECO:0000256" key="8">
    <source>
        <dbReference type="ARBA" id="ARBA00038932"/>
    </source>
</evidence>
<dbReference type="EC" id="5.3.3.12" evidence="8"/>
<comment type="subcellular location">
    <subcellularLocation>
        <location evidence="1">Secreted</location>
    </subcellularLocation>
</comment>
<feature type="compositionally biased region" description="Gly residues" evidence="13">
    <location>
        <begin position="273"/>
        <end position="283"/>
    </location>
</feature>
<evidence type="ECO:0000313" key="14">
    <source>
        <dbReference type="EMBL" id="KZZ99272.1"/>
    </source>
</evidence>
<feature type="compositionally biased region" description="Basic and acidic residues" evidence="13">
    <location>
        <begin position="62"/>
        <end position="75"/>
    </location>
</feature>
<comment type="similarity">
    <text evidence="2">Belongs to the MIF family.</text>
</comment>
<feature type="region of interest" description="Disordered" evidence="13">
    <location>
        <begin position="62"/>
        <end position="92"/>
    </location>
</feature>
<evidence type="ECO:0000256" key="12">
    <source>
        <dbReference type="ARBA" id="ARBA00042730"/>
    </source>
</evidence>
<dbReference type="AlphaFoldDB" id="A0A162IW57"/>
<evidence type="ECO:0000256" key="13">
    <source>
        <dbReference type="SAM" id="MobiDB-lite"/>
    </source>
</evidence>
<feature type="compositionally biased region" description="Low complexity" evidence="13">
    <location>
        <begin position="81"/>
        <end position="92"/>
    </location>
</feature>
<gene>
    <name evidence="14" type="ORF">AAL_01844</name>
</gene>
<evidence type="ECO:0000313" key="15">
    <source>
        <dbReference type="Proteomes" id="UP000078544"/>
    </source>
</evidence>
<proteinExistence type="inferred from homology"/>
<dbReference type="GO" id="GO:0005576">
    <property type="term" value="C:extracellular region"/>
    <property type="evidence" value="ECO:0007669"/>
    <property type="project" value="UniProtKB-SubCell"/>
</dbReference>
<dbReference type="GO" id="GO:0004167">
    <property type="term" value="F:dopachrome isomerase activity"/>
    <property type="evidence" value="ECO:0007669"/>
    <property type="project" value="UniProtKB-EC"/>
</dbReference>
<evidence type="ECO:0000256" key="3">
    <source>
        <dbReference type="ARBA" id="ARBA00022514"/>
    </source>
</evidence>
<reference evidence="14 15" key="1">
    <citation type="journal article" date="2016" name="Genome Biol. Evol.">
        <title>Divergent and convergent evolution of fungal pathogenicity.</title>
        <authorList>
            <person name="Shang Y."/>
            <person name="Xiao G."/>
            <person name="Zheng P."/>
            <person name="Cen K."/>
            <person name="Zhan S."/>
            <person name="Wang C."/>
        </authorList>
    </citation>
    <scope>NUCLEOTIDE SEQUENCE [LARGE SCALE GENOMIC DNA]</scope>
    <source>
        <strain evidence="14 15">RCEF 2490</strain>
    </source>
</reference>
<evidence type="ECO:0000256" key="4">
    <source>
        <dbReference type="ARBA" id="ARBA00022525"/>
    </source>
</evidence>
<dbReference type="Pfam" id="PF01187">
    <property type="entry name" value="MIF"/>
    <property type="match status" value="1"/>
</dbReference>
<dbReference type="InterPro" id="IPR014347">
    <property type="entry name" value="Tautomerase/MIF_sf"/>
</dbReference>
<dbReference type="OrthoDB" id="255819at2759"/>
<comment type="catalytic activity">
    <reaction evidence="6">
        <text>3-phenylpyruvate = enol-phenylpyruvate</text>
        <dbReference type="Rhea" id="RHEA:17097"/>
        <dbReference type="ChEBI" id="CHEBI:16815"/>
        <dbReference type="ChEBI" id="CHEBI:18005"/>
        <dbReference type="EC" id="5.3.2.1"/>
    </reaction>
</comment>
<dbReference type="PANTHER" id="PTHR11954:SF6">
    <property type="entry name" value="MACROPHAGE MIGRATION INHIBITORY FACTOR"/>
    <property type="match status" value="1"/>
</dbReference>
<keyword evidence="3" id="KW-0202">Cytokine</keyword>
<dbReference type="Gene3D" id="3.30.429.10">
    <property type="entry name" value="Macrophage Migration Inhibitory Factor"/>
    <property type="match status" value="1"/>
</dbReference>
<dbReference type="PANTHER" id="PTHR11954">
    <property type="entry name" value="D-DOPACHROME DECARBOXYLASE"/>
    <property type="match status" value="1"/>
</dbReference>
<accession>A0A162IW57</accession>
<evidence type="ECO:0000256" key="5">
    <source>
        <dbReference type="ARBA" id="ARBA00023235"/>
    </source>
</evidence>
<organism evidence="14 15">
    <name type="scientific">Moelleriella libera RCEF 2490</name>
    <dbReference type="NCBI Taxonomy" id="1081109"/>
    <lineage>
        <taxon>Eukaryota</taxon>
        <taxon>Fungi</taxon>
        <taxon>Dikarya</taxon>
        <taxon>Ascomycota</taxon>
        <taxon>Pezizomycotina</taxon>
        <taxon>Sordariomycetes</taxon>
        <taxon>Hypocreomycetidae</taxon>
        <taxon>Hypocreales</taxon>
        <taxon>Clavicipitaceae</taxon>
        <taxon>Moelleriella</taxon>
    </lineage>
</organism>
<evidence type="ECO:0000256" key="10">
    <source>
        <dbReference type="ARBA" id="ARBA00041631"/>
    </source>
</evidence>
<dbReference type="InterPro" id="IPR001398">
    <property type="entry name" value="Macrophage_inhib_fac"/>
</dbReference>
<comment type="catalytic activity">
    <reaction evidence="7">
        <text>L-dopachrome = 5,6-dihydroxyindole-2-carboxylate</text>
        <dbReference type="Rhea" id="RHEA:13041"/>
        <dbReference type="ChEBI" id="CHEBI:16875"/>
        <dbReference type="ChEBI" id="CHEBI:57509"/>
        <dbReference type="EC" id="5.3.3.12"/>
    </reaction>
</comment>
<protein>
    <recommendedName>
        <fullName evidence="12">L-dopachrome isomerase</fullName>
        <ecNumber evidence="9">5.3.2.1</ecNumber>
        <ecNumber evidence="8">5.3.3.12</ecNumber>
    </recommendedName>
    <alternativeName>
        <fullName evidence="10">L-dopachrome tautomerase</fullName>
    </alternativeName>
    <alternativeName>
        <fullName evidence="11">Phenylpyruvate tautomerase</fullName>
    </alternativeName>
</protein>
<sequence>MPLRSPSPAKSLHAQRHAANESTCRPPTPKLSVEARRASQLTRRSSLEPVLEGELKSLHNLRDSESHMVTKDHRQPNLAKPRVSGSRRPISRGSGIWQRDTLIRSESMILADVKTNVEIINENLFMAQLSHCLSKIYNRPLSSVMVSLQYGMCLQLGGSQDPTYILTISGLPDQVTDVVNRKHVAVFQEHLHKAISVPGFKGVIQFRPVSEECLSYRGTTLASAMAEAVAVPGPPPPPPTTTTTDAKILVARAGPPAVSLRKPASSPSLSPGKGSGDDGGSADGGSPLPAPEGKSSSESARLLNLPRVKRRASMMQNFFMRVYREAIAP</sequence>
<evidence type="ECO:0000256" key="11">
    <source>
        <dbReference type="ARBA" id="ARBA00041912"/>
    </source>
</evidence>
<dbReference type="STRING" id="1081109.A0A162IW57"/>
<evidence type="ECO:0000256" key="2">
    <source>
        <dbReference type="ARBA" id="ARBA00005851"/>
    </source>
</evidence>
<evidence type="ECO:0000256" key="9">
    <source>
        <dbReference type="ARBA" id="ARBA00039086"/>
    </source>
</evidence>
<dbReference type="EC" id="5.3.2.1" evidence="9"/>
<feature type="region of interest" description="Disordered" evidence="13">
    <location>
        <begin position="1"/>
        <end position="46"/>
    </location>
</feature>
<dbReference type="EMBL" id="AZGY01000003">
    <property type="protein sequence ID" value="KZZ99272.1"/>
    <property type="molecule type" value="Genomic_DNA"/>
</dbReference>
<evidence type="ECO:0000256" key="1">
    <source>
        <dbReference type="ARBA" id="ARBA00004613"/>
    </source>
</evidence>
<keyword evidence="4" id="KW-0964">Secreted</keyword>
<dbReference type="SUPFAM" id="SSF55331">
    <property type="entry name" value="Tautomerase/MIF"/>
    <property type="match status" value="1"/>
</dbReference>
<evidence type="ECO:0000256" key="7">
    <source>
        <dbReference type="ARBA" id="ARBA00036823"/>
    </source>
</evidence>
<keyword evidence="5" id="KW-0413">Isomerase</keyword>
<dbReference type="GO" id="GO:0050178">
    <property type="term" value="F:phenylpyruvate tautomerase activity"/>
    <property type="evidence" value="ECO:0007669"/>
    <property type="project" value="UniProtKB-EC"/>
</dbReference>
<keyword evidence="15" id="KW-1185">Reference proteome</keyword>
<feature type="compositionally biased region" description="Low complexity" evidence="13">
    <location>
        <begin position="262"/>
        <end position="272"/>
    </location>
</feature>
<name>A0A162IW57_9HYPO</name>
<evidence type="ECO:0000256" key="6">
    <source>
        <dbReference type="ARBA" id="ARBA00036735"/>
    </source>
</evidence>
<comment type="caution">
    <text evidence="14">The sequence shown here is derived from an EMBL/GenBank/DDBJ whole genome shotgun (WGS) entry which is preliminary data.</text>
</comment>
<feature type="region of interest" description="Disordered" evidence="13">
    <location>
        <begin position="256"/>
        <end position="304"/>
    </location>
</feature>